<feature type="non-terminal residue" evidence="2">
    <location>
        <position position="1"/>
    </location>
</feature>
<comment type="caution">
    <text evidence="2">The sequence shown here is derived from an EMBL/GenBank/DDBJ whole genome shotgun (WGS) entry which is preliminary data.</text>
</comment>
<evidence type="ECO:0000313" key="3">
    <source>
        <dbReference type="Proteomes" id="UP001266305"/>
    </source>
</evidence>
<evidence type="ECO:0000256" key="1">
    <source>
        <dbReference type="SAM" id="MobiDB-lite"/>
    </source>
</evidence>
<proteinExistence type="predicted"/>
<name>A0ABQ9VXE4_SAGOE</name>
<sequence>CRLVIGPLRQWKRTSAVKQSSIVAKEKMCHREYKDELTGGSYLQGTGQTSETSTGERPGHNWWAFGANTLHSDACHHFQKLQCVPARRTQLREHLRGNLPHTE</sequence>
<feature type="region of interest" description="Disordered" evidence="1">
    <location>
        <begin position="38"/>
        <end position="59"/>
    </location>
</feature>
<gene>
    <name evidence="2" type="ORF">P7K49_007494</name>
</gene>
<organism evidence="2 3">
    <name type="scientific">Saguinus oedipus</name>
    <name type="common">Cotton-top tamarin</name>
    <name type="synonym">Oedipomidas oedipus</name>
    <dbReference type="NCBI Taxonomy" id="9490"/>
    <lineage>
        <taxon>Eukaryota</taxon>
        <taxon>Metazoa</taxon>
        <taxon>Chordata</taxon>
        <taxon>Craniata</taxon>
        <taxon>Vertebrata</taxon>
        <taxon>Euteleostomi</taxon>
        <taxon>Mammalia</taxon>
        <taxon>Eutheria</taxon>
        <taxon>Euarchontoglires</taxon>
        <taxon>Primates</taxon>
        <taxon>Haplorrhini</taxon>
        <taxon>Platyrrhini</taxon>
        <taxon>Cebidae</taxon>
        <taxon>Callitrichinae</taxon>
        <taxon>Saguinus</taxon>
    </lineage>
</organism>
<accession>A0ABQ9VXE4</accession>
<feature type="compositionally biased region" description="Low complexity" evidence="1">
    <location>
        <begin position="44"/>
        <end position="56"/>
    </location>
</feature>
<reference evidence="2 3" key="1">
    <citation type="submission" date="2023-05" db="EMBL/GenBank/DDBJ databases">
        <title>B98-5 Cell Line De Novo Hybrid Assembly: An Optical Mapping Approach.</title>
        <authorList>
            <person name="Kananen K."/>
            <person name="Auerbach J.A."/>
            <person name="Kautto E."/>
            <person name="Blachly J.S."/>
        </authorList>
    </citation>
    <scope>NUCLEOTIDE SEQUENCE [LARGE SCALE GENOMIC DNA]</scope>
    <source>
        <strain evidence="2">B95-8</strain>
        <tissue evidence="2">Cell line</tissue>
    </source>
</reference>
<feature type="non-terminal residue" evidence="2">
    <location>
        <position position="103"/>
    </location>
</feature>
<evidence type="ECO:0000313" key="2">
    <source>
        <dbReference type="EMBL" id="KAK2113228.1"/>
    </source>
</evidence>
<protein>
    <submittedName>
        <fullName evidence="2">Uncharacterized protein</fullName>
    </submittedName>
</protein>
<keyword evidence="3" id="KW-1185">Reference proteome</keyword>
<dbReference type="Proteomes" id="UP001266305">
    <property type="component" value="Unassembled WGS sequence"/>
</dbReference>
<dbReference type="EMBL" id="JASSZA010000004">
    <property type="protein sequence ID" value="KAK2113228.1"/>
    <property type="molecule type" value="Genomic_DNA"/>
</dbReference>